<dbReference type="SUPFAM" id="SSF52540">
    <property type="entry name" value="P-loop containing nucleoside triphosphate hydrolases"/>
    <property type="match status" value="1"/>
</dbReference>
<keyword evidence="1" id="KW-0175">Coiled coil</keyword>
<dbReference type="AlphaFoldDB" id="X1BWD8"/>
<dbReference type="InterPro" id="IPR027417">
    <property type="entry name" value="P-loop_NTPase"/>
</dbReference>
<dbReference type="Gene3D" id="3.40.50.300">
    <property type="entry name" value="P-loop containing nucleotide triphosphate hydrolases"/>
    <property type="match status" value="1"/>
</dbReference>
<dbReference type="EMBL" id="BART01026706">
    <property type="protein sequence ID" value="GAH00111.1"/>
    <property type="molecule type" value="Genomic_DNA"/>
</dbReference>
<gene>
    <name evidence="3" type="ORF">S01H4_47543</name>
</gene>
<evidence type="ECO:0000313" key="3">
    <source>
        <dbReference type="EMBL" id="GAH00111.1"/>
    </source>
</evidence>
<evidence type="ECO:0000256" key="1">
    <source>
        <dbReference type="SAM" id="Coils"/>
    </source>
</evidence>
<sequence length="210" mass="24221">GKGWFKTFTYNQSGFKLIETNKRLDLLHLSKIGNIKIRIHRAVKGKIKQITIKHCSSKKWYACITAEVKEKITKSSNSKKVGIDLGLIDFIYDSDGNKIKHPKILDKSLKKLTKEQRRLSRKKKKSKNKKKQRIKVARVYERTISIDNSIAPCNLKDHKINILDTPGYGVAIAGDTGKKIRNNHIDIGFDNHLDALRYGVRFIYIYKIDK</sequence>
<comment type="caution">
    <text evidence="3">The sequence shown here is derived from an EMBL/GenBank/DDBJ whole genome shotgun (WGS) entry which is preliminary data.</text>
</comment>
<accession>X1BWD8</accession>
<dbReference type="InterPro" id="IPR001959">
    <property type="entry name" value="Transposase"/>
</dbReference>
<organism evidence="3">
    <name type="scientific">marine sediment metagenome</name>
    <dbReference type="NCBI Taxonomy" id="412755"/>
    <lineage>
        <taxon>unclassified sequences</taxon>
        <taxon>metagenomes</taxon>
        <taxon>ecological metagenomes</taxon>
    </lineage>
</organism>
<name>X1BWD8_9ZZZZ</name>
<reference evidence="3" key="1">
    <citation type="journal article" date="2014" name="Front. Microbiol.">
        <title>High frequency of phylogenetically diverse reductive dehalogenase-homologous genes in deep subseafloor sedimentary metagenomes.</title>
        <authorList>
            <person name="Kawai M."/>
            <person name="Futagami T."/>
            <person name="Toyoda A."/>
            <person name="Takaki Y."/>
            <person name="Nishi S."/>
            <person name="Hori S."/>
            <person name="Arai W."/>
            <person name="Tsubouchi T."/>
            <person name="Morono Y."/>
            <person name="Uchiyama I."/>
            <person name="Ito T."/>
            <person name="Fujiyama A."/>
            <person name="Inagaki F."/>
            <person name="Takami H."/>
        </authorList>
    </citation>
    <scope>NUCLEOTIDE SEQUENCE</scope>
    <source>
        <strain evidence="3">Expedition CK06-06</strain>
    </source>
</reference>
<evidence type="ECO:0000259" key="2">
    <source>
        <dbReference type="Pfam" id="PF01385"/>
    </source>
</evidence>
<feature type="domain" description="Probable transposase IS891/IS1136/IS1341" evidence="2">
    <location>
        <begin position="66"/>
        <end position="142"/>
    </location>
</feature>
<protein>
    <recommendedName>
        <fullName evidence="2">Probable transposase IS891/IS1136/IS1341 domain-containing protein</fullName>
    </recommendedName>
</protein>
<feature type="coiled-coil region" evidence="1">
    <location>
        <begin position="105"/>
        <end position="132"/>
    </location>
</feature>
<feature type="non-terminal residue" evidence="3">
    <location>
        <position position="1"/>
    </location>
</feature>
<proteinExistence type="predicted"/>
<dbReference type="Pfam" id="PF01385">
    <property type="entry name" value="OrfB_IS605"/>
    <property type="match status" value="1"/>
</dbReference>